<evidence type="ECO:0000313" key="2">
    <source>
        <dbReference type="EMBL" id="TNN55025.1"/>
    </source>
</evidence>
<protein>
    <submittedName>
        <fullName evidence="2">Zinc finger protein 521</fullName>
    </submittedName>
</protein>
<name>A0A4Z2GPE8_9TELE</name>
<accession>A0A4Z2GPE8</accession>
<comment type="caution">
    <text evidence="2">The sequence shown here is derived from an EMBL/GenBank/DDBJ whole genome shotgun (WGS) entry which is preliminary data.</text>
</comment>
<dbReference type="Gene3D" id="3.30.160.60">
    <property type="entry name" value="Classic Zinc Finger"/>
    <property type="match status" value="1"/>
</dbReference>
<feature type="region of interest" description="Disordered" evidence="1">
    <location>
        <begin position="1"/>
        <end position="27"/>
    </location>
</feature>
<dbReference type="Proteomes" id="UP000314294">
    <property type="component" value="Unassembled WGS sequence"/>
</dbReference>
<evidence type="ECO:0000256" key="1">
    <source>
        <dbReference type="SAM" id="MobiDB-lite"/>
    </source>
</evidence>
<reference evidence="2 3" key="1">
    <citation type="submission" date="2019-03" db="EMBL/GenBank/DDBJ databases">
        <title>First draft genome of Liparis tanakae, snailfish: a comprehensive survey of snailfish specific genes.</title>
        <authorList>
            <person name="Kim W."/>
            <person name="Song I."/>
            <person name="Jeong J.-H."/>
            <person name="Kim D."/>
            <person name="Kim S."/>
            <person name="Ryu S."/>
            <person name="Song J.Y."/>
            <person name="Lee S.K."/>
        </authorList>
    </citation>
    <scope>NUCLEOTIDE SEQUENCE [LARGE SCALE GENOMIC DNA]</scope>
    <source>
        <tissue evidence="2">Muscle</tissue>
    </source>
</reference>
<proteinExistence type="predicted"/>
<dbReference type="OrthoDB" id="10014897at2759"/>
<evidence type="ECO:0000313" key="3">
    <source>
        <dbReference type="Proteomes" id="UP000314294"/>
    </source>
</evidence>
<organism evidence="2 3">
    <name type="scientific">Liparis tanakae</name>
    <name type="common">Tanaka's snailfish</name>
    <dbReference type="NCBI Taxonomy" id="230148"/>
    <lineage>
        <taxon>Eukaryota</taxon>
        <taxon>Metazoa</taxon>
        <taxon>Chordata</taxon>
        <taxon>Craniata</taxon>
        <taxon>Vertebrata</taxon>
        <taxon>Euteleostomi</taxon>
        <taxon>Actinopterygii</taxon>
        <taxon>Neopterygii</taxon>
        <taxon>Teleostei</taxon>
        <taxon>Neoteleostei</taxon>
        <taxon>Acanthomorphata</taxon>
        <taxon>Eupercaria</taxon>
        <taxon>Perciformes</taxon>
        <taxon>Cottioidei</taxon>
        <taxon>Cottales</taxon>
        <taxon>Liparidae</taxon>
        <taxon>Liparis</taxon>
    </lineage>
</organism>
<dbReference type="AlphaFoldDB" id="A0A4Z2GPE8"/>
<gene>
    <name evidence="2" type="primary">Znf521_1</name>
    <name evidence="2" type="ORF">EYF80_034731</name>
</gene>
<dbReference type="EMBL" id="SRLO01000468">
    <property type="protein sequence ID" value="TNN55025.1"/>
    <property type="molecule type" value="Genomic_DNA"/>
</dbReference>
<sequence>MGERPVVVVRGDLGPSAPTPPTPNPAQRSLFSAAPNRLRNVPSLPPLFSLVLSGQRHNGQPLILFGCELKLGRVNVAAARHRAAPTPKPSPTDTSPFCGCALSPPPPPPLSSRPRVFVQANKLQQHIFSAHGQEDKIYDCSQCPQKFFFQTELQVSHRAPAFAKKHGPPD</sequence>
<keyword evidence="3" id="KW-1185">Reference proteome</keyword>